<keyword evidence="3" id="KW-1185">Reference proteome</keyword>
<organism evidence="2 3">
    <name type="scientific">Stakelama saccharophila</name>
    <dbReference type="NCBI Taxonomy" id="3075605"/>
    <lineage>
        <taxon>Bacteria</taxon>
        <taxon>Pseudomonadati</taxon>
        <taxon>Pseudomonadota</taxon>
        <taxon>Alphaproteobacteria</taxon>
        <taxon>Sphingomonadales</taxon>
        <taxon>Sphingomonadaceae</taxon>
        <taxon>Stakelama</taxon>
    </lineage>
</organism>
<dbReference type="EMBL" id="CP135076">
    <property type="protein sequence ID" value="WNO52742.1"/>
    <property type="molecule type" value="Genomic_DNA"/>
</dbReference>
<name>A0ABZ0B672_9SPHN</name>
<proteinExistence type="predicted"/>
<dbReference type="RefSeq" id="WP_313913505.1">
    <property type="nucleotide sequence ID" value="NZ_CP135076.1"/>
</dbReference>
<dbReference type="InterPro" id="IPR018692">
    <property type="entry name" value="DUF2189"/>
</dbReference>
<feature type="transmembrane region" description="Helical" evidence="1">
    <location>
        <begin position="224"/>
        <end position="250"/>
    </location>
</feature>
<accession>A0ABZ0B672</accession>
<protein>
    <submittedName>
        <fullName evidence="2">DUF2189 domain-containing protein</fullName>
    </submittedName>
</protein>
<feature type="transmembrane region" description="Helical" evidence="1">
    <location>
        <begin position="45"/>
        <end position="65"/>
    </location>
</feature>
<evidence type="ECO:0000313" key="2">
    <source>
        <dbReference type="EMBL" id="WNO52742.1"/>
    </source>
</evidence>
<feature type="transmembrane region" description="Helical" evidence="1">
    <location>
        <begin position="123"/>
        <end position="146"/>
    </location>
</feature>
<evidence type="ECO:0000256" key="1">
    <source>
        <dbReference type="SAM" id="Phobius"/>
    </source>
</evidence>
<dbReference type="Pfam" id="PF09955">
    <property type="entry name" value="DUF2189"/>
    <property type="match status" value="1"/>
</dbReference>
<evidence type="ECO:0000313" key="3">
    <source>
        <dbReference type="Proteomes" id="UP001302249"/>
    </source>
</evidence>
<keyword evidence="1" id="KW-0472">Membrane</keyword>
<dbReference type="Proteomes" id="UP001302249">
    <property type="component" value="Chromosome"/>
</dbReference>
<reference evidence="2 3" key="1">
    <citation type="submission" date="2023-09" db="EMBL/GenBank/DDBJ databases">
        <authorList>
            <person name="Rey-Velasco X."/>
        </authorList>
    </citation>
    <scope>NUCLEOTIDE SEQUENCE [LARGE SCALE GENOMIC DNA]</scope>
    <source>
        <strain evidence="2 3">W311</strain>
    </source>
</reference>
<gene>
    <name evidence="2" type="ORF">RPR59_09730</name>
</gene>
<keyword evidence="1" id="KW-0812">Transmembrane</keyword>
<keyword evidence="1" id="KW-1133">Transmembrane helix</keyword>
<feature type="transmembrane region" description="Helical" evidence="1">
    <location>
        <begin position="71"/>
        <end position="91"/>
    </location>
</feature>
<sequence length="271" mass="28626">MAITREMAMAAAAPRRARIRRIGTDDLRASLRDGWADFRDKRGDIILLGLLYPLVGFLAVLASLGSFHLELLFPVFAGLTLLGPLVATGFYEIARRREAGDPAGWSHFFDVTKSPSFPAMMGIGGGLFLLFGLWLLAAAGIWVAFLGPDVPDTPGGLMAQVFGTPAGWQMMVVGNLVGLGFAVVVLAVSTVALPMLVDREATAAEAVLTSVAAFRANSGVMLRWGLTVAVVLILGAIPVLIGLAVALPVLGYATWHLYTRVVERDGAAPVA</sequence>
<feature type="transmembrane region" description="Helical" evidence="1">
    <location>
        <begin position="166"/>
        <end position="193"/>
    </location>
</feature>